<keyword evidence="6" id="KW-0449">Lipoprotein</keyword>
<keyword evidence="7" id="KW-0812">Transmembrane</keyword>
<protein>
    <submittedName>
        <fullName evidence="9">BMP family ABC transporter substrate-binding protein</fullName>
    </submittedName>
</protein>
<evidence type="ECO:0000313" key="9">
    <source>
        <dbReference type="EMBL" id="HIP56546.1"/>
    </source>
</evidence>
<evidence type="ECO:0000256" key="6">
    <source>
        <dbReference type="ARBA" id="ARBA00023288"/>
    </source>
</evidence>
<dbReference type="EMBL" id="DQTV01000012">
    <property type="protein sequence ID" value="HIP56546.1"/>
    <property type="molecule type" value="Genomic_DNA"/>
</dbReference>
<evidence type="ECO:0000256" key="1">
    <source>
        <dbReference type="ARBA" id="ARBA00004193"/>
    </source>
</evidence>
<keyword evidence="7" id="KW-1133">Transmembrane helix</keyword>
<organism evidence="9 10">
    <name type="scientific">Ignisphaera aggregans</name>
    <dbReference type="NCBI Taxonomy" id="334771"/>
    <lineage>
        <taxon>Archaea</taxon>
        <taxon>Thermoproteota</taxon>
        <taxon>Thermoprotei</taxon>
        <taxon>Desulfurococcales</taxon>
        <taxon>Desulfurococcaceae</taxon>
        <taxon>Ignisphaera</taxon>
    </lineage>
</organism>
<dbReference type="InterPro" id="IPR028082">
    <property type="entry name" value="Peripla_BP_I"/>
</dbReference>
<dbReference type="Gene3D" id="3.40.50.2300">
    <property type="match status" value="2"/>
</dbReference>
<comment type="caution">
    <text evidence="9">The sequence shown here is derived from an EMBL/GenBank/DDBJ whole genome shotgun (WGS) entry which is preliminary data.</text>
</comment>
<proteinExistence type="inferred from homology"/>
<sequence length="421" mass="46851">MARFSRAISRGLLIGLVVAIIVIACVAAYMAITMYPTTAGVERKKIRVAVLFDVGGRGDLSFNDMAWLGAERAREEFGIDVDFMTPKSLADMVPLLEQLASSRRYDLLILVGFLWTDALNKTADKFPHQKFALIDATTGVVRPNEVDILFREQECAALIGIIAAGMAEKLMEEEGLSGPIKIGAVAGMDIPPLWKFHIGYLFGAKYFEKKMGKPVEFYWVYTGTFTDPAKGFEAAWNMLQKGVKVLYGLAGLTHVGMFNAVIKWNEEGHGKAFAIGQDASQEWYAPMYIPISGAKRVDVAVYTAIKMVVEGKWKGGIITLGLKEGGVGIWDLEGVKWFAELANETKQLRGMTPEQVYEIVKSVREKYIPDEVWELVHELEEKIKNGEIVFKTPKTHEEYEKIVAELLKGNLNAALEKGRIE</sequence>
<evidence type="ECO:0000256" key="4">
    <source>
        <dbReference type="ARBA" id="ARBA00022729"/>
    </source>
</evidence>
<evidence type="ECO:0000256" key="5">
    <source>
        <dbReference type="ARBA" id="ARBA00023136"/>
    </source>
</evidence>
<evidence type="ECO:0000256" key="2">
    <source>
        <dbReference type="ARBA" id="ARBA00008610"/>
    </source>
</evidence>
<accession>A0A832YX17</accession>
<dbReference type="CDD" id="cd06354">
    <property type="entry name" value="PBP1_PrnA-like"/>
    <property type="match status" value="1"/>
</dbReference>
<dbReference type="InterPro" id="IPR050957">
    <property type="entry name" value="BMP_lipoprotein"/>
</dbReference>
<keyword evidence="3" id="KW-1003">Cell membrane</keyword>
<dbReference type="AlphaFoldDB" id="A0A832YX17"/>
<dbReference type="InterPro" id="IPR003760">
    <property type="entry name" value="PnrA-like"/>
</dbReference>
<evidence type="ECO:0000256" key="7">
    <source>
        <dbReference type="SAM" id="Phobius"/>
    </source>
</evidence>
<evidence type="ECO:0000313" key="10">
    <source>
        <dbReference type="Proteomes" id="UP000605805"/>
    </source>
</evidence>
<feature type="transmembrane region" description="Helical" evidence="7">
    <location>
        <begin position="12"/>
        <end position="35"/>
    </location>
</feature>
<reference evidence="9" key="1">
    <citation type="journal article" date="2020" name="ISME J.">
        <title>Gammaproteobacteria mediating utilization of methyl-, sulfur- and petroleum organic compounds in deep ocean hydrothermal plumes.</title>
        <authorList>
            <person name="Zhou Z."/>
            <person name="Liu Y."/>
            <person name="Pan J."/>
            <person name="Cron B.R."/>
            <person name="Toner B.M."/>
            <person name="Anantharaman K."/>
            <person name="Breier J.A."/>
            <person name="Dick G.J."/>
            <person name="Li M."/>
        </authorList>
    </citation>
    <scope>NUCLEOTIDE SEQUENCE</scope>
    <source>
        <strain evidence="9">SZUA-1435</strain>
    </source>
</reference>
<gene>
    <name evidence="9" type="ORF">EYH02_00525</name>
</gene>
<dbReference type="Proteomes" id="UP000605805">
    <property type="component" value="Unassembled WGS sequence"/>
</dbReference>
<evidence type="ECO:0000259" key="8">
    <source>
        <dbReference type="Pfam" id="PF02608"/>
    </source>
</evidence>
<dbReference type="SUPFAM" id="SSF53822">
    <property type="entry name" value="Periplasmic binding protein-like I"/>
    <property type="match status" value="1"/>
</dbReference>
<evidence type="ECO:0000256" key="3">
    <source>
        <dbReference type="ARBA" id="ARBA00022475"/>
    </source>
</evidence>
<comment type="similarity">
    <text evidence="2">Belongs to the BMP lipoprotein family.</text>
</comment>
<comment type="subcellular location">
    <subcellularLocation>
        <location evidence="1">Cell membrane</location>
        <topology evidence="1">Lipid-anchor</topology>
    </subcellularLocation>
</comment>
<dbReference type="GO" id="GO:0005886">
    <property type="term" value="C:plasma membrane"/>
    <property type="evidence" value="ECO:0007669"/>
    <property type="project" value="UniProtKB-SubCell"/>
</dbReference>
<name>A0A832YX17_9CREN</name>
<dbReference type="PROSITE" id="PS51257">
    <property type="entry name" value="PROKAR_LIPOPROTEIN"/>
    <property type="match status" value="1"/>
</dbReference>
<keyword evidence="4" id="KW-0732">Signal</keyword>
<keyword evidence="5 7" id="KW-0472">Membrane</keyword>
<dbReference type="PANTHER" id="PTHR34296:SF2">
    <property type="entry name" value="ABC TRANSPORTER GUANOSINE-BINDING PROTEIN NUPN"/>
    <property type="match status" value="1"/>
</dbReference>
<feature type="domain" description="ABC transporter substrate-binding protein PnrA-like" evidence="8">
    <location>
        <begin position="47"/>
        <end position="332"/>
    </location>
</feature>
<dbReference type="PANTHER" id="PTHR34296">
    <property type="entry name" value="TRANSCRIPTIONAL ACTIVATOR PROTEIN MED"/>
    <property type="match status" value="1"/>
</dbReference>
<dbReference type="Pfam" id="PF02608">
    <property type="entry name" value="Bmp"/>
    <property type="match status" value="1"/>
</dbReference>